<keyword evidence="1" id="KW-0175">Coiled coil</keyword>
<dbReference type="OrthoDB" id="31036at2759"/>
<dbReference type="Proteomes" id="UP000014680">
    <property type="component" value="Unassembled WGS sequence"/>
</dbReference>
<dbReference type="EMBL" id="KB206395">
    <property type="protein sequence ID" value="ELP92093.1"/>
    <property type="molecule type" value="Genomic_DNA"/>
</dbReference>
<keyword evidence="3" id="KW-1185">Reference proteome</keyword>
<proteinExistence type="predicted"/>
<name>A0A0A1UAK0_ENTIV</name>
<dbReference type="VEuPathDB" id="AmoebaDB:EIN_379800"/>
<sequence>MSVMSSREIADFFNQTYRSKFKDIDFAKPSATTARRVFNILVSSVCKIKKTAKNNRALYTRVLTRTMFALGFKDFDALNDIAFVDKTRFIQMCCAIVDYLKEAEKFKEEKKQILADLRNTQSDVESKEKTLKEQKEEVERLTSLQAAQQPIVDKYNGSIIALTEKVTNVKKEKYSVEETTTQTLESISQCAKDTAATVENIKKCDEYITFAQKVIEATNNLNKINGEICAQTNQAGRLQSELERTKEEKTLTEANNQMYILCEGVLRQCENVYQRHVAASQSAETKGTTLKETQRTFDKAIETQKDIKRKRDTAESECLKTEEMAKEVITNGGAEERRYTNENESVQKLTLQVESDIKSFTEKIQQLKDLCVDEEQQINLLKVTHIRICKTVSDKVLELKNLGSSAKTKDTPQLPKSVF</sequence>
<dbReference type="KEGG" id="eiv:EIN_379800"/>
<evidence type="ECO:0000313" key="3">
    <source>
        <dbReference type="Proteomes" id="UP000014680"/>
    </source>
</evidence>
<organism evidence="2 3">
    <name type="scientific">Entamoeba invadens IP1</name>
    <dbReference type="NCBI Taxonomy" id="370355"/>
    <lineage>
        <taxon>Eukaryota</taxon>
        <taxon>Amoebozoa</taxon>
        <taxon>Evosea</taxon>
        <taxon>Archamoebae</taxon>
        <taxon>Mastigamoebida</taxon>
        <taxon>Entamoebidae</taxon>
        <taxon>Entamoeba</taxon>
    </lineage>
</organism>
<feature type="coiled-coil region" evidence="1">
    <location>
        <begin position="96"/>
        <end position="144"/>
    </location>
</feature>
<evidence type="ECO:0000313" key="2">
    <source>
        <dbReference type="EMBL" id="ELP92093.1"/>
    </source>
</evidence>
<dbReference type="RefSeq" id="XP_004258864.1">
    <property type="nucleotide sequence ID" value="XM_004258816.1"/>
</dbReference>
<protein>
    <submittedName>
        <fullName evidence="2">Uncharacterized protein</fullName>
    </submittedName>
</protein>
<gene>
    <name evidence="2" type="ORF">EIN_379800</name>
</gene>
<dbReference type="OMA" id="THIRICK"/>
<dbReference type="GeneID" id="14891125"/>
<feature type="coiled-coil region" evidence="1">
    <location>
        <begin position="357"/>
        <end position="384"/>
    </location>
</feature>
<evidence type="ECO:0000256" key="1">
    <source>
        <dbReference type="SAM" id="Coils"/>
    </source>
</evidence>
<dbReference type="AlphaFoldDB" id="A0A0A1UAK0"/>
<accession>A0A0A1UAK0</accession>
<reference evidence="2 3" key="1">
    <citation type="submission" date="2012-10" db="EMBL/GenBank/DDBJ databases">
        <authorList>
            <person name="Zafar N."/>
            <person name="Inman J."/>
            <person name="Hall N."/>
            <person name="Lorenzi H."/>
            <person name="Caler E."/>
        </authorList>
    </citation>
    <scope>NUCLEOTIDE SEQUENCE [LARGE SCALE GENOMIC DNA]</scope>
    <source>
        <strain evidence="2 3">IP1</strain>
    </source>
</reference>